<dbReference type="InterPro" id="IPR045867">
    <property type="entry name" value="DNA-dir_RpoC_beta_prime"/>
</dbReference>
<dbReference type="InterPro" id="IPR006592">
    <property type="entry name" value="RNA_pol_N"/>
</dbReference>
<evidence type="ECO:0000256" key="6">
    <source>
        <dbReference type="ARBA" id="ARBA00022695"/>
    </source>
</evidence>
<feature type="domain" description="RNA polymerase N-terminal" evidence="14">
    <location>
        <begin position="409"/>
        <end position="750"/>
    </location>
</feature>
<dbReference type="InterPro" id="IPR044893">
    <property type="entry name" value="RNA_pol_Rpb1_clamp_domain"/>
</dbReference>
<evidence type="ECO:0000256" key="4">
    <source>
        <dbReference type="ARBA" id="ARBA00022640"/>
    </source>
</evidence>
<comment type="catalytic activity">
    <reaction evidence="12">
        <text>RNA(n) + a ribonucleoside 5'-triphosphate = RNA(n+1) + diphosphate</text>
        <dbReference type="Rhea" id="RHEA:21248"/>
        <dbReference type="Rhea" id="RHEA-COMP:14527"/>
        <dbReference type="Rhea" id="RHEA-COMP:17342"/>
        <dbReference type="ChEBI" id="CHEBI:33019"/>
        <dbReference type="ChEBI" id="CHEBI:61557"/>
        <dbReference type="ChEBI" id="CHEBI:140395"/>
        <dbReference type="EC" id="2.7.7.6"/>
    </reaction>
</comment>
<dbReference type="InterPro" id="IPR007066">
    <property type="entry name" value="RNA_pol_Rpb1_3"/>
</dbReference>
<dbReference type="InterPro" id="IPR007083">
    <property type="entry name" value="RNA_pol_Rpb1_4"/>
</dbReference>
<reference evidence="15 16" key="1">
    <citation type="journal article" date="2024" name="Nat. Commun.">
        <title>Phylogenomics reveals the evolutionary origins of lichenization in chlorophyte algae.</title>
        <authorList>
            <person name="Puginier C."/>
            <person name="Libourel C."/>
            <person name="Otte J."/>
            <person name="Skaloud P."/>
            <person name="Haon M."/>
            <person name="Grisel S."/>
            <person name="Petersen M."/>
            <person name="Berrin J.G."/>
            <person name="Delaux P.M."/>
            <person name="Dal Grande F."/>
            <person name="Keller J."/>
        </authorList>
    </citation>
    <scope>NUCLEOTIDE SEQUENCE [LARGE SCALE GENOMIC DNA]</scope>
    <source>
        <strain evidence="15 16">SAG 2043</strain>
    </source>
</reference>
<dbReference type="Pfam" id="PF04983">
    <property type="entry name" value="RNA_pol_Rpb1_3"/>
    <property type="match status" value="1"/>
</dbReference>
<keyword evidence="9" id="KW-0460">Magnesium</keyword>
<dbReference type="Pfam" id="PF00623">
    <property type="entry name" value="RNA_pol_Rpb1_2"/>
    <property type="match status" value="1"/>
</dbReference>
<dbReference type="GO" id="GO:0003677">
    <property type="term" value="F:DNA binding"/>
    <property type="evidence" value="ECO:0007669"/>
    <property type="project" value="InterPro"/>
</dbReference>
<comment type="similarity">
    <text evidence="2">Belongs to the RNA polymerase beta' chain family. RpoC1 subfamily.</text>
</comment>
<feature type="compositionally biased region" description="Acidic residues" evidence="13">
    <location>
        <begin position="324"/>
        <end position="343"/>
    </location>
</feature>
<dbReference type="GO" id="GO:0005736">
    <property type="term" value="C:RNA polymerase I complex"/>
    <property type="evidence" value="ECO:0007669"/>
    <property type="project" value="TreeGrafter"/>
</dbReference>
<feature type="compositionally biased region" description="Basic and acidic residues" evidence="13">
    <location>
        <begin position="294"/>
        <end position="314"/>
    </location>
</feature>
<dbReference type="InterPro" id="IPR042102">
    <property type="entry name" value="RNA_pol_Rpb1_3_sf"/>
</dbReference>
<evidence type="ECO:0000256" key="12">
    <source>
        <dbReference type="RuleBase" id="RU004279"/>
    </source>
</evidence>
<feature type="region of interest" description="Disordered" evidence="13">
    <location>
        <begin position="618"/>
        <end position="638"/>
    </location>
</feature>
<evidence type="ECO:0000313" key="15">
    <source>
        <dbReference type="EMBL" id="KAK9816421.1"/>
    </source>
</evidence>
<comment type="function">
    <text evidence="12">DNA-dependent RNA polymerase catalyzes the transcription of DNA into RNA using the four ribonucleoside triphosphates as substrates.</text>
</comment>
<evidence type="ECO:0000256" key="9">
    <source>
        <dbReference type="ARBA" id="ARBA00022842"/>
    </source>
</evidence>
<dbReference type="Gene3D" id="6.10.250.2940">
    <property type="match status" value="1"/>
</dbReference>
<dbReference type="Gene3D" id="3.30.1490.180">
    <property type="entry name" value="RNA polymerase ii"/>
    <property type="match status" value="1"/>
</dbReference>
<evidence type="ECO:0000256" key="10">
    <source>
        <dbReference type="ARBA" id="ARBA00023163"/>
    </source>
</evidence>
<evidence type="ECO:0000256" key="1">
    <source>
        <dbReference type="ARBA" id="ARBA00004123"/>
    </source>
</evidence>
<keyword evidence="11" id="KW-0539">Nucleus</keyword>
<dbReference type="EC" id="2.7.7.6" evidence="12"/>
<dbReference type="Gene3D" id="4.10.860.120">
    <property type="entry name" value="RNA polymerase II, clamp domain"/>
    <property type="match status" value="1"/>
</dbReference>
<dbReference type="InterPro" id="IPR007080">
    <property type="entry name" value="RNA_pol_Rpb1_1"/>
</dbReference>
<feature type="region of interest" description="Disordered" evidence="13">
    <location>
        <begin position="1251"/>
        <end position="1273"/>
    </location>
</feature>
<dbReference type="Pfam" id="PF04997">
    <property type="entry name" value="RNA_pol_Rpb1_1"/>
    <property type="match status" value="1"/>
</dbReference>
<evidence type="ECO:0000256" key="7">
    <source>
        <dbReference type="ARBA" id="ARBA00022723"/>
    </source>
</evidence>
<dbReference type="PANTHER" id="PTHR19376">
    <property type="entry name" value="DNA-DIRECTED RNA POLYMERASE"/>
    <property type="match status" value="1"/>
</dbReference>
<organism evidence="15 16">
    <name type="scientific">[Myrmecia] bisecta</name>
    <dbReference type="NCBI Taxonomy" id="41462"/>
    <lineage>
        <taxon>Eukaryota</taxon>
        <taxon>Viridiplantae</taxon>
        <taxon>Chlorophyta</taxon>
        <taxon>core chlorophytes</taxon>
        <taxon>Trebouxiophyceae</taxon>
        <taxon>Trebouxiales</taxon>
        <taxon>Trebouxiaceae</taxon>
        <taxon>Myrmecia</taxon>
    </lineage>
</organism>
<dbReference type="Gene3D" id="2.40.40.20">
    <property type="match status" value="1"/>
</dbReference>
<evidence type="ECO:0000256" key="11">
    <source>
        <dbReference type="ARBA" id="ARBA00023242"/>
    </source>
</evidence>
<dbReference type="Gene3D" id="1.10.357.120">
    <property type="match status" value="1"/>
</dbReference>
<dbReference type="InterPro" id="IPR038120">
    <property type="entry name" value="Rpb1_funnel_sf"/>
</dbReference>
<dbReference type="GO" id="GO:0006351">
    <property type="term" value="P:DNA-templated transcription"/>
    <property type="evidence" value="ECO:0007669"/>
    <property type="project" value="InterPro"/>
</dbReference>
<sequence length="1788" mass="195112">MTAIPSREVTTTQVAAVSFGFYSDEEIRKLSVKQIVSPIVYDNLKNAVPGGLYDAAMGPMEPHDSCQSCGLRYQACPGHFGHVELAVPVYNPLVFGTLYKLLRCTCLQCFRLKMAENEVEKFRRKLELLFQGRLVEAAEIFIGGGQNVKKMVGKLDAEARTQAKELDNDVKDMDQWMAANGTTPAKQGLKPGFEAESVSRTGSKRAPQVRPGATAVRAGLETAHTVDAMRECVAELLRKMPTGVCANCKACNPNMRREGSSKIFQLPLPPKMLAKNQAQGVRLVSVLESAREGNDQVEAMERDTARQLESEAHGRQKRKRSAGEDGEDDMDLDDGLLPDEPLLEDVVAPSKATPADGRPRYMTPAEVREIMRRMWETNSDILSYLYAVETHSGPQNRRPLLKPPADAYRMFFLQTIAVAPNRFRPPSKLGDMVFEHPQNTVLAQIINYNLDLVSLSGHRAQPGKADDPNQATAVILDLGRSLQLWLNLQNSVNGLYDSSAAENGQGGAQGIRQQLEKKEGLFRKNMMGKRVNFAARSVISPDPYIGTGEIGVPPYFAKRLSFPERVTAWNVQELREMVVRGAHQHPGAVAVEDEFGRIISLAGLSAQRREAVAKQLLSGSTHHAPISGRKKTTPQMVMGGGGGKIVYRHLRDGDVMLTNRQPTLHKPGLMAHRARVLKGERTIRMHYANCATFNADFDGDEINLHLPQDHLGRAEGYNIVHSDEQYIVPTDGKPIRGLIQDHVVSGTLLTKRDTFLTRKEFMQLLYSAVAPARAGLPDDHDLEVPTPAILKPRPLWTGKQVISALVGFLTRGMPPLTLQSTGKVPAEYWGRTSGELDFVFHQGQLVSGCMDKAQYGKYGLVHAVQELYGNPMAGKLLSAFSRLFTSYLQFIGFTCGMDDLLLVSAAEKERARLIGQAESVALAASADFVGESGSINLEDEGAATDEAFIARERGVRQALSRRYRSNKDTGVAHDMKTTAVMHPLSSDVIKVCLPGGQVKAFPGNCLSLMTVSGAKGSLVNFSQISCLLGQQELEGRRVPRMSSGKTLPCFSPFDAGARSGGFIGDRFLSGLRPQEYYFHCMAGRDGLVDTTVKTSRSGYLQRCLVKNLESLRVHYDCTVRDDSDGSIVQFQYGEDGIDVMNIGYLKQFGFLAQNAERFAQQLDLDAAVQASQTAGLEAAEGKAREASSRRQKRLVKQAKRGKPVPELAATLPATALYGPTCLGVVPEAFGDELGQYVRSNPDGVLHMEPAASTKAKKSKKHPEQAHLDPRSPDGFQRLMELKFMRSLAAPGEAVGVIAAQSVGEPSTQMTLNTFHMAGRGEANVTLGIPRLRELFMTAAQSIKTPVMTMPLRPNCTNQDAHALANRLRRLKLAEVLANLTVEESPACAPSPATGHQHGRLYTLKLQCFPPSRYPPDVGLTFEHVTDAFHSAFMKKLTDAVKLELKKSKSSYGIHNISSANLRGEEGAPPLGTTNPEGDANRRAKRSEKDDEDENAEENEEYQEAKLRFKGGRAEQATYDAGDQEDRDLAAAARKQSEQRAGDLQDEDADEDEAAAGPSGQRGSAPGLPPKSPASAGQQLNSREVVDEHTYTCTAHVALSMDSPKLLMLELAEKVAAQTMVRHTEGIEKCYVIDADRGAPPKVQTDGINFVGAWQNSDVVDVDAITTNDVGAVLHTFGVEAARATLVREVRAVFGAYGIGVDVRHLSLIADFMMHQGGYRACNRMGIESSPSTFLKISFETAAHFLTDATMRGSTDDLASPASRLVLGRVVEVGTGCCDLIQNLGKGEL</sequence>
<evidence type="ECO:0000256" key="8">
    <source>
        <dbReference type="ARBA" id="ARBA00022833"/>
    </source>
</evidence>
<dbReference type="EMBL" id="JALJOR010000005">
    <property type="protein sequence ID" value="KAK9816421.1"/>
    <property type="molecule type" value="Genomic_DNA"/>
</dbReference>
<dbReference type="Gene3D" id="1.10.150.390">
    <property type="match status" value="1"/>
</dbReference>
<dbReference type="PANTHER" id="PTHR19376:SF11">
    <property type="entry name" value="DNA-DIRECTED RNA POLYMERASE I SUBUNIT RPA1"/>
    <property type="match status" value="1"/>
</dbReference>
<dbReference type="Gene3D" id="1.10.274.100">
    <property type="entry name" value="RNA polymerase Rpb1, domain 3"/>
    <property type="match status" value="1"/>
</dbReference>
<feature type="region of interest" description="Disordered" evidence="13">
    <location>
        <begin position="1460"/>
        <end position="1581"/>
    </location>
</feature>
<evidence type="ECO:0000313" key="16">
    <source>
        <dbReference type="Proteomes" id="UP001489004"/>
    </source>
</evidence>
<evidence type="ECO:0000256" key="13">
    <source>
        <dbReference type="SAM" id="MobiDB-lite"/>
    </source>
</evidence>
<dbReference type="InterPro" id="IPR015699">
    <property type="entry name" value="DNA-dir_RNA_pol1_lsu_N"/>
</dbReference>
<evidence type="ECO:0000256" key="3">
    <source>
        <dbReference type="ARBA" id="ARBA00022478"/>
    </source>
</evidence>
<dbReference type="SUPFAM" id="SSF64484">
    <property type="entry name" value="beta and beta-prime subunits of DNA dependent RNA-polymerase"/>
    <property type="match status" value="1"/>
</dbReference>
<dbReference type="InterPro" id="IPR047107">
    <property type="entry name" value="DNA-dir_RNA_pol1_lsu_C"/>
</dbReference>
<feature type="compositionally biased region" description="Basic and acidic residues" evidence="13">
    <location>
        <begin position="1261"/>
        <end position="1271"/>
    </location>
</feature>
<dbReference type="CDD" id="cd01435">
    <property type="entry name" value="RNAP_I_RPA1_N"/>
    <property type="match status" value="1"/>
</dbReference>
<accession>A0AAW1Q6B4</accession>
<keyword evidence="7" id="KW-0479">Metal-binding</keyword>
<dbReference type="Gene3D" id="3.30.70.2850">
    <property type="match status" value="1"/>
</dbReference>
<dbReference type="SMART" id="SM00663">
    <property type="entry name" value="RPOLA_N"/>
    <property type="match status" value="1"/>
</dbReference>
<feature type="region of interest" description="Disordered" evidence="13">
    <location>
        <begin position="294"/>
        <end position="343"/>
    </location>
</feature>
<gene>
    <name evidence="15" type="ORF">WJX72_000053</name>
</gene>
<feature type="compositionally biased region" description="Acidic residues" evidence="13">
    <location>
        <begin position="1489"/>
        <end position="1501"/>
    </location>
</feature>
<protein>
    <recommendedName>
        <fullName evidence="12">DNA-directed RNA polymerase subunit</fullName>
        <ecNumber evidence="12">2.7.7.6</ecNumber>
    </recommendedName>
</protein>
<dbReference type="GO" id="GO:0046872">
    <property type="term" value="F:metal ion binding"/>
    <property type="evidence" value="ECO:0007669"/>
    <property type="project" value="UniProtKB-KW"/>
</dbReference>
<keyword evidence="4" id="KW-0934">Plastid</keyword>
<keyword evidence="10 12" id="KW-0804">Transcription</keyword>
<proteinExistence type="inferred from homology"/>
<dbReference type="Gene3D" id="1.10.132.30">
    <property type="match status" value="1"/>
</dbReference>
<dbReference type="InterPro" id="IPR000722">
    <property type="entry name" value="RNA_pol_asu"/>
</dbReference>
<keyword evidence="8" id="KW-0862">Zinc</keyword>
<dbReference type="CDD" id="cd02735">
    <property type="entry name" value="RNAP_I_Rpa1_C"/>
    <property type="match status" value="1"/>
</dbReference>
<keyword evidence="6 12" id="KW-0548">Nucleotidyltransferase</keyword>
<feature type="compositionally biased region" description="Acidic residues" evidence="13">
    <location>
        <begin position="1543"/>
        <end position="1553"/>
    </location>
</feature>
<keyword evidence="5 12" id="KW-0808">Transferase</keyword>
<evidence type="ECO:0000256" key="2">
    <source>
        <dbReference type="ARBA" id="ARBA00007207"/>
    </source>
</evidence>
<dbReference type="GO" id="GO:0003899">
    <property type="term" value="F:DNA-directed RNA polymerase activity"/>
    <property type="evidence" value="ECO:0007669"/>
    <property type="project" value="UniProtKB-EC"/>
</dbReference>
<comment type="caution">
    <text evidence="15">The sequence shown here is derived from an EMBL/GenBank/DDBJ whole genome shotgun (WGS) entry which is preliminary data.</text>
</comment>
<dbReference type="FunFam" id="4.10.860.120:FF:000006">
    <property type="entry name" value="DNA-directed RNA polymerase subunit"/>
    <property type="match status" value="1"/>
</dbReference>
<dbReference type="Pfam" id="PF04998">
    <property type="entry name" value="RNA_pol_Rpb1_5"/>
    <property type="match status" value="1"/>
</dbReference>
<keyword evidence="3 12" id="KW-0240">DNA-directed RNA polymerase</keyword>
<name>A0AAW1Q6B4_9CHLO</name>
<dbReference type="Pfam" id="PF05000">
    <property type="entry name" value="RNA_pol_Rpb1_4"/>
    <property type="match status" value="1"/>
</dbReference>
<evidence type="ECO:0000259" key="14">
    <source>
        <dbReference type="SMART" id="SM00663"/>
    </source>
</evidence>
<evidence type="ECO:0000256" key="5">
    <source>
        <dbReference type="ARBA" id="ARBA00022679"/>
    </source>
</evidence>
<dbReference type="InterPro" id="IPR007081">
    <property type="entry name" value="RNA_pol_Rpb1_5"/>
</dbReference>
<comment type="subcellular location">
    <subcellularLocation>
        <location evidence="1">Nucleus</location>
    </subcellularLocation>
</comment>
<dbReference type="Proteomes" id="UP001489004">
    <property type="component" value="Unassembled WGS sequence"/>
</dbReference>
<keyword evidence="16" id="KW-1185">Reference proteome</keyword>